<sequence>MPGYDPKRKRRNNQRRQRAQHNVTPARIQAMTPPVTHVTTATSAEARRALSFGRVCGWIVCILVLIAVLGANEWKEETGYGMATDETGPADQLPVPSLPAVPVVYVNGTSYGVSESVQAFPATSRVSPFVVVQSAPQDYFDIPDEPHRAEEHDSAPLASSVPVPVAADQNVRADSWPPLDKLSDTDPLGKTTSTTTSRGSNIAVGPEWASFLDVVQGRWMGYTVDPLRGYLGVIGFLNTNSDHDTSIAAADPPIKSFDEQLEGERIRTEEDAERRHRYEERVRREHRRELRREDKLRRRPNLLAERLAAQASHQIACRLHVKIMWNYYRSRLNGKTDLVVVRPMPFGLPRPTYRTSPDPSQEMLLSLCLVLGILFRPFYDDEEALPRETATHPPDRPSYDKSCQTDPSSVGPDTTQPPTYCHRSTQTDAPSNRSTPSMRHVACQTNASVSSTQVSQSDKSTQTDPPAQSVAATASTPRKVVYCDVQTQTADNDHQERIDRNIRHARDVTELSSGPRTNTRERLSPSTDPLHRTDEQDRASTTESTVTHDKSHAIQSGAEFGQLETGKRKWRPRGKKGKGKAQRELKAIVEEHVEEIVLQITPAFGYDTSDVVLPRAWVRPARRHSVTETAPYGCLPPKDEQDPAPGLRRTSSASDLTCLDFGYTVLPIWISLEPQHHHETRHRYHRIYFIADGTVVAL</sequence>
<dbReference type="Proteomes" id="UP001230649">
    <property type="component" value="Unassembled WGS sequence"/>
</dbReference>
<dbReference type="EMBL" id="JASBWS010000047">
    <property type="protein sequence ID" value="KAJ9105750.1"/>
    <property type="molecule type" value="Genomic_DNA"/>
</dbReference>
<evidence type="ECO:0000313" key="1">
    <source>
        <dbReference type="EMBL" id="KAJ9105750.1"/>
    </source>
</evidence>
<proteinExistence type="predicted"/>
<accession>A0ACC2W3Q8</accession>
<name>A0ACC2W3Q8_9TREE</name>
<keyword evidence="2" id="KW-1185">Reference proteome</keyword>
<reference evidence="1" key="1">
    <citation type="submission" date="2023-04" db="EMBL/GenBank/DDBJ databases">
        <title>Draft Genome sequencing of Naganishia species isolated from polar environments using Oxford Nanopore Technology.</title>
        <authorList>
            <person name="Leo P."/>
            <person name="Venkateswaran K."/>
        </authorList>
    </citation>
    <scope>NUCLEOTIDE SEQUENCE</scope>
    <source>
        <strain evidence="1">MNA-CCFEE 5262</strain>
    </source>
</reference>
<comment type="caution">
    <text evidence="1">The sequence shown here is derived from an EMBL/GenBank/DDBJ whole genome shotgun (WGS) entry which is preliminary data.</text>
</comment>
<gene>
    <name evidence="1" type="ORF">QFC20_004237</name>
</gene>
<protein>
    <submittedName>
        <fullName evidence="1">Uncharacterized protein</fullName>
    </submittedName>
</protein>
<organism evidence="1 2">
    <name type="scientific">Naganishia adeliensis</name>
    <dbReference type="NCBI Taxonomy" id="92952"/>
    <lineage>
        <taxon>Eukaryota</taxon>
        <taxon>Fungi</taxon>
        <taxon>Dikarya</taxon>
        <taxon>Basidiomycota</taxon>
        <taxon>Agaricomycotina</taxon>
        <taxon>Tremellomycetes</taxon>
        <taxon>Filobasidiales</taxon>
        <taxon>Filobasidiaceae</taxon>
        <taxon>Naganishia</taxon>
    </lineage>
</organism>
<evidence type="ECO:0000313" key="2">
    <source>
        <dbReference type="Proteomes" id="UP001230649"/>
    </source>
</evidence>